<accession>A0A284RUL1</accession>
<dbReference type="Proteomes" id="UP000219338">
    <property type="component" value="Unassembled WGS sequence"/>
</dbReference>
<dbReference type="OrthoDB" id="3099450at2759"/>
<name>A0A284RUL1_ARMOS</name>
<dbReference type="EMBL" id="FUEG01000017">
    <property type="protein sequence ID" value="SJL12459.1"/>
    <property type="molecule type" value="Genomic_DNA"/>
</dbReference>
<sequence length="194" mass="21242">MNSRKCKDRILPREDDNHRVLVVEGKTSSSFSTVTRGELYRSGGGQRARKHARGDINLSDQHGGSIGEHFTVLPNSSDIDALRARFCAETSIVEGGRPWTCRECPNIVPFCARPTSNPQGLGFKVSRDVDVRVPKPVSASGRRVVVPQSAGCRSEEGLKEMVVIEETATRMPDPPSSSDNSPSIRLYRCWACGS</sequence>
<keyword evidence="3" id="KW-1185">Reference proteome</keyword>
<evidence type="ECO:0000313" key="3">
    <source>
        <dbReference type="Proteomes" id="UP000219338"/>
    </source>
</evidence>
<proteinExistence type="predicted"/>
<protein>
    <submittedName>
        <fullName evidence="2">Uncharacterized protein</fullName>
    </submittedName>
</protein>
<feature type="region of interest" description="Disordered" evidence="1">
    <location>
        <begin position="40"/>
        <end position="60"/>
    </location>
</feature>
<dbReference type="AlphaFoldDB" id="A0A284RUL1"/>
<reference evidence="3" key="1">
    <citation type="journal article" date="2017" name="Nat. Ecol. Evol.">
        <title>Genome expansion and lineage-specific genetic innovations in the forest pathogenic fungi Armillaria.</title>
        <authorList>
            <person name="Sipos G."/>
            <person name="Prasanna A.N."/>
            <person name="Walter M.C."/>
            <person name="O'Connor E."/>
            <person name="Balint B."/>
            <person name="Krizsan K."/>
            <person name="Kiss B."/>
            <person name="Hess J."/>
            <person name="Varga T."/>
            <person name="Slot J."/>
            <person name="Riley R."/>
            <person name="Boka B."/>
            <person name="Rigling D."/>
            <person name="Barry K."/>
            <person name="Lee J."/>
            <person name="Mihaltcheva S."/>
            <person name="LaButti K."/>
            <person name="Lipzen A."/>
            <person name="Waldron R."/>
            <person name="Moloney N.M."/>
            <person name="Sperisen C."/>
            <person name="Kredics L."/>
            <person name="Vagvoelgyi C."/>
            <person name="Patrignani A."/>
            <person name="Fitzpatrick D."/>
            <person name="Nagy I."/>
            <person name="Doyle S."/>
            <person name="Anderson J.B."/>
            <person name="Grigoriev I.V."/>
            <person name="Gueldener U."/>
            <person name="Muensterkoetter M."/>
            <person name="Nagy L.G."/>
        </authorList>
    </citation>
    <scope>NUCLEOTIDE SEQUENCE [LARGE SCALE GENOMIC DNA]</scope>
    <source>
        <strain evidence="3">C18/9</strain>
    </source>
</reference>
<evidence type="ECO:0000313" key="2">
    <source>
        <dbReference type="EMBL" id="SJL12459.1"/>
    </source>
</evidence>
<gene>
    <name evidence="2" type="ORF">ARMOST_15886</name>
</gene>
<evidence type="ECO:0000256" key="1">
    <source>
        <dbReference type="SAM" id="MobiDB-lite"/>
    </source>
</evidence>
<organism evidence="2 3">
    <name type="scientific">Armillaria ostoyae</name>
    <name type="common">Armillaria root rot fungus</name>
    <dbReference type="NCBI Taxonomy" id="47428"/>
    <lineage>
        <taxon>Eukaryota</taxon>
        <taxon>Fungi</taxon>
        <taxon>Dikarya</taxon>
        <taxon>Basidiomycota</taxon>
        <taxon>Agaricomycotina</taxon>
        <taxon>Agaricomycetes</taxon>
        <taxon>Agaricomycetidae</taxon>
        <taxon>Agaricales</taxon>
        <taxon>Marasmiineae</taxon>
        <taxon>Physalacriaceae</taxon>
        <taxon>Armillaria</taxon>
    </lineage>
</organism>